<organism evidence="9 10">
    <name type="scientific">Diplocloster modestus</name>
    <dbReference type="NCBI Taxonomy" id="2850322"/>
    <lineage>
        <taxon>Bacteria</taxon>
        <taxon>Bacillati</taxon>
        <taxon>Bacillota</taxon>
        <taxon>Clostridia</taxon>
        <taxon>Lachnospirales</taxon>
        <taxon>Lachnospiraceae</taxon>
        <taxon>Diplocloster</taxon>
    </lineage>
</organism>
<evidence type="ECO:0000256" key="5">
    <source>
        <dbReference type="ARBA" id="ARBA00022989"/>
    </source>
</evidence>
<dbReference type="PROSITE" id="PS50928">
    <property type="entry name" value="ABC_TM1"/>
    <property type="match status" value="1"/>
</dbReference>
<accession>A0ABS6KD14</accession>
<feature type="transmembrane region" description="Helical" evidence="7">
    <location>
        <begin position="238"/>
        <end position="259"/>
    </location>
</feature>
<feature type="transmembrane region" description="Helical" evidence="7">
    <location>
        <begin position="72"/>
        <end position="94"/>
    </location>
</feature>
<evidence type="ECO:0000256" key="6">
    <source>
        <dbReference type="ARBA" id="ARBA00023136"/>
    </source>
</evidence>
<proteinExistence type="inferred from homology"/>
<protein>
    <submittedName>
        <fullName evidence="9">Carbohydrate ABC transporter permease</fullName>
    </submittedName>
</protein>
<evidence type="ECO:0000256" key="7">
    <source>
        <dbReference type="RuleBase" id="RU363032"/>
    </source>
</evidence>
<keyword evidence="6 7" id="KW-0472">Membrane</keyword>
<evidence type="ECO:0000313" key="9">
    <source>
        <dbReference type="EMBL" id="MBU9728403.1"/>
    </source>
</evidence>
<feature type="transmembrane region" description="Helical" evidence="7">
    <location>
        <begin position="7"/>
        <end position="26"/>
    </location>
</feature>
<keyword evidence="4 7" id="KW-0812">Transmembrane</keyword>
<dbReference type="SUPFAM" id="SSF161098">
    <property type="entry name" value="MetI-like"/>
    <property type="match status" value="1"/>
</dbReference>
<name>A0ABS6KD14_9FIRM</name>
<keyword evidence="5 7" id="KW-1133">Transmembrane helix</keyword>
<feature type="domain" description="ABC transmembrane type-1" evidence="8">
    <location>
        <begin position="68"/>
        <end position="259"/>
    </location>
</feature>
<keyword evidence="3" id="KW-1003">Cell membrane</keyword>
<evidence type="ECO:0000256" key="1">
    <source>
        <dbReference type="ARBA" id="ARBA00004651"/>
    </source>
</evidence>
<evidence type="ECO:0000256" key="4">
    <source>
        <dbReference type="ARBA" id="ARBA00022692"/>
    </source>
</evidence>
<dbReference type="Pfam" id="PF00528">
    <property type="entry name" value="BPD_transp_1"/>
    <property type="match status" value="1"/>
</dbReference>
<dbReference type="PANTHER" id="PTHR43744:SF8">
    <property type="entry name" value="SN-GLYCEROL-3-PHOSPHATE TRANSPORT SYSTEM PERMEASE PROTEIN UGPE"/>
    <property type="match status" value="1"/>
</dbReference>
<dbReference type="PANTHER" id="PTHR43744">
    <property type="entry name" value="ABC TRANSPORTER PERMEASE PROTEIN MG189-RELATED-RELATED"/>
    <property type="match status" value="1"/>
</dbReference>
<reference evidence="9 10" key="1">
    <citation type="submission" date="2021-06" db="EMBL/GenBank/DDBJ databases">
        <title>Description of novel taxa of the family Lachnospiraceae.</title>
        <authorList>
            <person name="Chaplin A.V."/>
            <person name="Sokolova S.R."/>
            <person name="Pikina A.P."/>
            <person name="Korzhanova M."/>
            <person name="Belova V."/>
            <person name="Korostin D."/>
            <person name="Efimov B.A."/>
        </authorList>
    </citation>
    <scope>NUCLEOTIDE SEQUENCE [LARGE SCALE GENOMIC DNA]</scope>
    <source>
        <strain evidence="9 10">ASD4241</strain>
    </source>
</reference>
<evidence type="ECO:0000259" key="8">
    <source>
        <dbReference type="PROSITE" id="PS50928"/>
    </source>
</evidence>
<dbReference type="Proteomes" id="UP001314681">
    <property type="component" value="Unassembled WGS sequence"/>
</dbReference>
<comment type="similarity">
    <text evidence="7">Belongs to the binding-protein-dependent transport system permease family.</text>
</comment>
<feature type="transmembrane region" description="Helical" evidence="7">
    <location>
        <begin position="180"/>
        <end position="202"/>
    </location>
</feature>
<dbReference type="Gene3D" id="1.10.3720.10">
    <property type="entry name" value="MetI-like"/>
    <property type="match status" value="1"/>
</dbReference>
<comment type="subcellular location">
    <subcellularLocation>
        <location evidence="1 7">Cell membrane</location>
        <topology evidence="1 7">Multi-pass membrane protein</topology>
    </subcellularLocation>
</comment>
<evidence type="ECO:0000256" key="2">
    <source>
        <dbReference type="ARBA" id="ARBA00022448"/>
    </source>
</evidence>
<comment type="caution">
    <text evidence="9">The sequence shown here is derived from an EMBL/GenBank/DDBJ whole genome shotgun (WGS) entry which is preliminary data.</text>
</comment>
<dbReference type="InterPro" id="IPR000515">
    <property type="entry name" value="MetI-like"/>
</dbReference>
<feature type="transmembrane region" description="Helical" evidence="7">
    <location>
        <begin position="137"/>
        <end position="159"/>
    </location>
</feature>
<gene>
    <name evidence="9" type="ORF">KTH90_20600</name>
</gene>
<keyword evidence="10" id="KW-1185">Reference proteome</keyword>
<keyword evidence="2 7" id="KW-0813">Transport</keyword>
<dbReference type="InterPro" id="IPR035906">
    <property type="entry name" value="MetI-like_sf"/>
</dbReference>
<evidence type="ECO:0000256" key="3">
    <source>
        <dbReference type="ARBA" id="ARBA00022475"/>
    </source>
</evidence>
<feature type="transmembrane region" description="Helical" evidence="7">
    <location>
        <begin position="103"/>
        <end position="125"/>
    </location>
</feature>
<dbReference type="EMBL" id="JAHQCX010000019">
    <property type="protein sequence ID" value="MBU9728403.1"/>
    <property type="molecule type" value="Genomic_DNA"/>
</dbReference>
<dbReference type="CDD" id="cd06261">
    <property type="entry name" value="TM_PBP2"/>
    <property type="match status" value="1"/>
</dbReference>
<sequence length="274" mass="30025">MKKFICRVLLYGTLILFAVICLYPVYFTLVSSLKNNTEIFTNPFSLPAQPQFDNYVRAWEIGKIGIYFRNSIVLTVATLLVTGFTGSLAGYILAKFKFRGKGFIYLLFLAGMMVPIQTVIIPLAFTLGKFGIVDNYPVLILLYSAFCLSMTVFIVTGFMKGLPDELEEAAVMDGAGHAAVFFRIILPLSMPAIASASIFNFVSSWNNLLFPLVFLGNDNLKTISIGLLSFFGAYTSDYGAVMAAIGVSILPPVIMYILLQEKMEKGLTAGAVKG</sequence>
<evidence type="ECO:0000313" key="10">
    <source>
        <dbReference type="Proteomes" id="UP001314681"/>
    </source>
</evidence>